<gene>
    <name evidence="2" type="ORF">DI536_03765</name>
</gene>
<evidence type="ECO:0000256" key="1">
    <source>
        <dbReference type="SAM" id="MobiDB-lite"/>
    </source>
</evidence>
<dbReference type="Proteomes" id="UP000249061">
    <property type="component" value="Unassembled WGS sequence"/>
</dbReference>
<dbReference type="AlphaFoldDB" id="A0A2W5VPL6"/>
<evidence type="ECO:0000313" key="3">
    <source>
        <dbReference type="Proteomes" id="UP000249061"/>
    </source>
</evidence>
<feature type="compositionally biased region" description="Low complexity" evidence="1">
    <location>
        <begin position="65"/>
        <end position="99"/>
    </location>
</feature>
<sequence>MDNELTALERALTKKDLSAMIDPLQSVLRALKPMRLSSLEQLDSGARGRLLTTLMRVQRMDKPAVEAAPEAPAAEAPAAEAAPAEAPAEGAAPVEAAPATPAPAPEKKANPYSDVQFTIGLIWSSIQEKDRADVAFGKAERQPTEAELAAPPVQERPAQSDRPERGPRKDRGERGERRERSDRPARAARPERPERPAPFVSSGDWQADVKKLEELGRTRDAGRIHEKNQSYADAARLYETGGDTKSALRNAALGKLDDVFKRLSEKLKPEEISEALERAGAFEKLMEFHVARGDFDSIAKLYERANQFDQAGLAWERAGKFSFARKSYERAKDFAGANRVRDLEIAKLIERGDRLGAATLLVAANKKAEALETIKPLPGPKAFHFMQKLKLNAEADAFAKEELAKAEAANNALQKARWLELTGKHQEAADVYLAADRKDKAAFVFEAMGQLGKAAELLEAAGQLDKAQALFTKAGDAANADRVKALPRPEPKPKAVEAKSEGEGEQIPPPSPSAPTPGSTANA</sequence>
<dbReference type="SUPFAM" id="SSF48452">
    <property type="entry name" value="TPR-like"/>
    <property type="match status" value="1"/>
</dbReference>
<dbReference type="GO" id="GO:0004386">
    <property type="term" value="F:helicase activity"/>
    <property type="evidence" value="ECO:0007669"/>
    <property type="project" value="UniProtKB-KW"/>
</dbReference>
<feature type="region of interest" description="Disordered" evidence="1">
    <location>
        <begin position="139"/>
        <end position="203"/>
    </location>
</feature>
<dbReference type="InterPro" id="IPR011990">
    <property type="entry name" value="TPR-like_helical_dom_sf"/>
</dbReference>
<dbReference type="EMBL" id="QFQP01000002">
    <property type="protein sequence ID" value="PZR17704.1"/>
    <property type="molecule type" value="Genomic_DNA"/>
</dbReference>
<protein>
    <submittedName>
        <fullName evidence="2">DEAD/DEAH box helicase</fullName>
    </submittedName>
</protein>
<feature type="compositionally biased region" description="Basic and acidic residues" evidence="1">
    <location>
        <begin position="158"/>
        <end position="195"/>
    </location>
</feature>
<keyword evidence="2" id="KW-0547">Nucleotide-binding</keyword>
<keyword evidence="2" id="KW-0378">Hydrolase</keyword>
<accession>A0A2W5VPL6</accession>
<keyword evidence="2" id="KW-0347">Helicase</keyword>
<keyword evidence="2" id="KW-0067">ATP-binding</keyword>
<feature type="region of interest" description="Disordered" evidence="1">
    <location>
        <begin position="481"/>
        <end position="523"/>
    </location>
</feature>
<evidence type="ECO:0000313" key="2">
    <source>
        <dbReference type="EMBL" id="PZR17704.1"/>
    </source>
</evidence>
<feature type="region of interest" description="Disordered" evidence="1">
    <location>
        <begin position="64"/>
        <end position="110"/>
    </location>
</feature>
<feature type="compositionally biased region" description="Basic and acidic residues" evidence="1">
    <location>
        <begin position="481"/>
        <end position="502"/>
    </location>
</feature>
<name>A0A2W5VPL6_9BACT</name>
<reference evidence="2 3" key="1">
    <citation type="submission" date="2017-08" db="EMBL/GenBank/DDBJ databases">
        <title>Infants hospitalized years apart are colonized by the same room-sourced microbial strains.</title>
        <authorList>
            <person name="Brooks B."/>
            <person name="Olm M.R."/>
            <person name="Firek B.A."/>
            <person name="Baker R."/>
            <person name="Thomas B.C."/>
            <person name="Morowitz M.J."/>
            <person name="Banfield J.F."/>
        </authorList>
    </citation>
    <scope>NUCLEOTIDE SEQUENCE [LARGE SCALE GENOMIC DNA]</scope>
    <source>
        <strain evidence="2">S2_003_000_R2_14</strain>
    </source>
</reference>
<comment type="caution">
    <text evidence="2">The sequence shown here is derived from an EMBL/GenBank/DDBJ whole genome shotgun (WGS) entry which is preliminary data.</text>
</comment>
<organism evidence="2 3">
    <name type="scientific">Archangium gephyra</name>
    <dbReference type="NCBI Taxonomy" id="48"/>
    <lineage>
        <taxon>Bacteria</taxon>
        <taxon>Pseudomonadati</taxon>
        <taxon>Myxococcota</taxon>
        <taxon>Myxococcia</taxon>
        <taxon>Myxococcales</taxon>
        <taxon>Cystobacterineae</taxon>
        <taxon>Archangiaceae</taxon>
        <taxon>Archangium</taxon>
    </lineage>
</organism>
<proteinExistence type="predicted"/>